<proteinExistence type="predicted"/>
<dbReference type="EMBL" id="OZ020104">
    <property type="protein sequence ID" value="CAK9278909.1"/>
    <property type="molecule type" value="Genomic_DNA"/>
</dbReference>
<accession>A0ABP0XJL5</accession>
<name>A0ABP0XJL5_9BRYO</name>
<sequence>MLIVISCPNRFSPACTEERGIERRRSLCSDGVRANLSPAIENFRYCIERRELDSVVRLGFGDGAFLGQVQEELLTKRDADGQIIPFTRVTCSSTCLPSNISYMGRMEAKSEGVDVILLVLTYFRINSLAPLTSW</sequence>
<reference evidence="1" key="1">
    <citation type="submission" date="2024-02" db="EMBL/GenBank/DDBJ databases">
        <authorList>
            <consortium name="ELIXIR-Norway"/>
            <consortium name="Elixir Norway"/>
        </authorList>
    </citation>
    <scope>NUCLEOTIDE SEQUENCE</scope>
</reference>
<gene>
    <name evidence="1" type="ORF">CSSPJE1EN1_LOCUS24387</name>
</gene>
<evidence type="ECO:0000313" key="2">
    <source>
        <dbReference type="Proteomes" id="UP001497444"/>
    </source>
</evidence>
<keyword evidence="2" id="KW-1185">Reference proteome</keyword>
<protein>
    <submittedName>
        <fullName evidence="1">Uncharacterized protein</fullName>
    </submittedName>
</protein>
<organism evidence="1 2">
    <name type="scientific">Sphagnum jensenii</name>
    <dbReference type="NCBI Taxonomy" id="128206"/>
    <lineage>
        <taxon>Eukaryota</taxon>
        <taxon>Viridiplantae</taxon>
        <taxon>Streptophyta</taxon>
        <taxon>Embryophyta</taxon>
        <taxon>Bryophyta</taxon>
        <taxon>Sphagnophytina</taxon>
        <taxon>Sphagnopsida</taxon>
        <taxon>Sphagnales</taxon>
        <taxon>Sphagnaceae</taxon>
        <taxon>Sphagnum</taxon>
    </lineage>
</organism>
<dbReference type="Proteomes" id="UP001497444">
    <property type="component" value="Chromosome 9"/>
</dbReference>
<evidence type="ECO:0000313" key="1">
    <source>
        <dbReference type="EMBL" id="CAK9278909.1"/>
    </source>
</evidence>